<feature type="region of interest" description="Disordered" evidence="1">
    <location>
        <begin position="212"/>
        <end position="236"/>
    </location>
</feature>
<protein>
    <submittedName>
        <fullName evidence="2">Uncharacterized protein</fullName>
    </submittedName>
</protein>
<reference evidence="2" key="1">
    <citation type="submission" date="2018-11" db="EMBL/GenBank/DDBJ databases">
        <authorList>
            <consortium name="Pathogen Informatics"/>
        </authorList>
    </citation>
    <scope>NUCLEOTIDE SEQUENCE</scope>
</reference>
<feature type="compositionally biased region" description="Basic and acidic residues" evidence="1">
    <location>
        <begin position="80"/>
        <end position="95"/>
    </location>
</feature>
<sequence length="254" mass="29497">MTVRRESEHGNCEIRWGELSPARQHMRQPDSSSFQQHLAYDMHQPDTQQLQQQQHSPSLDMQLQHPFSPLLQQHQNAEGDFPRHQHEKHRQEKSSSNRPCHYYEQQRRYQHCAPFHLLQEHGGLSFNESAQKSNQQYHVPQHEQLQPRCKHNDYQQLSNKSSSHQATLQHQLPYALEQTQSQQGYKYAECKHSLPAHWPIIKSNLRADHRSLLHNNDGLPSSQPAQADKLTGPSLNLSPKSGLESLKSALISFQ</sequence>
<feature type="compositionally biased region" description="Basic and acidic residues" evidence="1">
    <location>
        <begin position="1"/>
        <end position="16"/>
    </location>
</feature>
<comment type="caution">
    <text evidence="2">The sequence shown here is derived from an EMBL/GenBank/DDBJ whole genome shotgun (WGS) entry which is preliminary data.</text>
</comment>
<name>A0A448X0C5_9PLAT</name>
<evidence type="ECO:0000256" key="1">
    <source>
        <dbReference type="SAM" id="MobiDB-lite"/>
    </source>
</evidence>
<feature type="region of interest" description="Disordered" evidence="1">
    <location>
        <begin position="131"/>
        <end position="166"/>
    </location>
</feature>
<evidence type="ECO:0000313" key="3">
    <source>
        <dbReference type="Proteomes" id="UP000784294"/>
    </source>
</evidence>
<feature type="region of interest" description="Disordered" evidence="1">
    <location>
        <begin position="76"/>
        <end position="98"/>
    </location>
</feature>
<keyword evidence="3" id="KW-1185">Reference proteome</keyword>
<dbReference type="AlphaFoldDB" id="A0A448X0C5"/>
<dbReference type="EMBL" id="CAAALY010070236">
    <property type="protein sequence ID" value="VEL24874.1"/>
    <property type="molecule type" value="Genomic_DNA"/>
</dbReference>
<gene>
    <name evidence="2" type="ORF">PXEA_LOCUS18314</name>
</gene>
<organism evidence="2 3">
    <name type="scientific">Protopolystoma xenopodis</name>
    <dbReference type="NCBI Taxonomy" id="117903"/>
    <lineage>
        <taxon>Eukaryota</taxon>
        <taxon>Metazoa</taxon>
        <taxon>Spiralia</taxon>
        <taxon>Lophotrochozoa</taxon>
        <taxon>Platyhelminthes</taxon>
        <taxon>Monogenea</taxon>
        <taxon>Polyopisthocotylea</taxon>
        <taxon>Polystomatidea</taxon>
        <taxon>Polystomatidae</taxon>
        <taxon>Protopolystoma</taxon>
    </lineage>
</organism>
<evidence type="ECO:0000313" key="2">
    <source>
        <dbReference type="EMBL" id="VEL24874.1"/>
    </source>
</evidence>
<feature type="compositionally biased region" description="Polar residues" evidence="1">
    <location>
        <begin position="154"/>
        <end position="166"/>
    </location>
</feature>
<proteinExistence type="predicted"/>
<feature type="region of interest" description="Disordered" evidence="1">
    <location>
        <begin position="1"/>
        <end position="35"/>
    </location>
</feature>
<dbReference type="Proteomes" id="UP000784294">
    <property type="component" value="Unassembled WGS sequence"/>
</dbReference>
<accession>A0A448X0C5</accession>